<gene>
    <name evidence="2" type="ORF">SAMN06297382_1245</name>
</gene>
<proteinExistence type="predicted"/>
<dbReference type="Pfam" id="PF00990">
    <property type="entry name" value="GGDEF"/>
    <property type="match status" value="1"/>
</dbReference>
<dbReference type="InterPro" id="IPR000160">
    <property type="entry name" value="GGDEF_dom"/>
</dbReference>
<accession>A0A239PPI2</accession>
<name>A0A239PPI2_9PROT</name>
<protein>
    <submittedName>
        <fullName evidence="2">Two-component response regulator, PleD family, consists of two REC domains and a diguanylate cyclase (GGDEF) domain</fullName>
    </submittedName>
</protein>
<dbReference type="AlphaFoldDB" id="A0A239PPI2"/>
<evidence type="ECO:0000313" key="3">
    <source>
        <dbReference type="Proteomes" id="UP000198346"/>
    </source>
</evidence>
<dbReference type="OrthoDB" id="9835145at2"/>
<evidence type="ECO:0000259" key="1">
    <source>
        <dbReference type="PROSITE" id="PS50887"/>
    </source>
</evidence>
<dbReference type="InterPro" id="IPR029787">
    <property type="entry name" value="Nucleotide_cyclase"/>
</dbReference>
<sequence length="444" mass="46548">MELQNAHTPRARIVWLSSDDAPDEAAAALFDKAGYRLVALEEARGADLAVLDLRRRRLSAKALQRIAAAIRRAAPECGFVHLAPASLSASERSHLRRSGELVIAGGDLRGAVEICRQRLRLRNLAEETGERLKSAAALARASSFPPIETAGAPPRTLIAGAPGDAALAALSAAERVSAETAGAMNAGQAMRSLETGAFDCAVLIPKGAGDPLLSLARAMRRHRKLHEIPVIVIPPPGAPGGPVEVAWRGANVADVVLRAHVSEDLGGRIVLAARRARLAAAMRRFLSACAGEGVRDRLSGAFAPAFFAQHAERLFARSDQTGRPLSLVALRLFPAAPHAGPRALAEAARLVNRVTRAEDFVARLSPDTFIAVLSATGGADAAVAAKRVEGVIANTMFRDGEREKVFAIAAAAGVAERAPGARLEEALAGVLGRLSNVRPRAAKS</sequence>
<dbReference type="PROSITE" id="PS50887">
    <property type="entry name" value="GGDEF"/>
    <property type="match status" value="1"/>
</dbReference>
<dbReference type="RefSeq" id="WP_089411724.1">
    <property type="nucleotide sequence ID" value="NZ_FZQA01000002.1"/>
</dbReference>
<organism evidence="2 3">
    <name type="scientific">Amphiplicatus metriothermophilus</name>
    <dbReference type="NCBI Taxonomy" id="1519374"/>
    <lineage>
        <taxon>Bacteria</taxon>
        <taxon>Pseudomonadati</taxon>
        <taxon>Pseudomonadota</taxon>
        <taxon>Alphaproteobacteria</taxon>
        <taxon>Parvularculales</taxon>
        <taxon>Parvularculaceae</taxon>
        <taxon>Amphiplicatus</taxon>
    </lineage>
</organism>
<dbReference type="Proteomes" id="UP000198346">
    <property type="component" value="Unassembled WGS sequence"/>
</dbReference>
<keyword evidence="3" id="KW-1185">Reference proteome</keyword>
<dbReference type="Gene3D" id="3.30.70.270">
    <property type="match status" value="1"/>
</dbReference>
<dbReference type="InterPro" id="IPR043128">
    <property type="entry name" value="Rev_trsase/Diguanyl_cyclase"/>
</dbReference>
<evidence type="ECO:0000313" key="2">
    <source>
        <dbReference type="EMBL" id="SNT72209.1"/>
    </source>
</evidence>
<reference evidence="2 3" key="1">
    <citation type="submission" date="2017-07" db="EMBL/GenBank/DDBJ databases">
        <authorList>
            <person name="Sun Z.S."/>
            <person name="Albrecht U."/>
            <person name="Echele G."/>
            <person name="Lee C.C."/>
        </authorList>
    </citation>
    <scope>NUCLEOTIDE SEQUENCE [LARGE SCALE GENOMIC DNA]</scope>
    <source>
        <strain evidence="2 3">CGMCC 1.12710</strain>
    </source>
</reference>
<dbReference type="EMBL" id="FZQA01000002">
    <property type="protein sequence ID" value="SNT72209.1"/>
    <property type="molecule type" value="Genomic_DNA"/>
</dbReference>
<dbReference type="SUPFAM" id="SSF55073">
    <property type="entry name" value="Nucleotide cyclase"/>
    <property type="match status" value="1"/>
</dbReference>
<feature type="domain" description="GGDEF" evidence="1">
    <location>
        <begin position="323"/>
        <end position="444"/>
    </location>
</feature>